<organism evidence="2 3">
    <name type="scientific">Sphingomonas palmae</name>
    <dbReference type="NCBI Taxonomy" id="1855283"/>
    <lineage>
        <taxon>Bacteria</taxon>
        <taxon>Pseudomonadati</taxon>
        <taxon>Pseudomonadota</taxon>
        <taxon>Alphaproteobacteria</taxon>
        <taxon>Sphingomonadales</taxon>
        <taxon>Sphingomonadaceae</taxon>
        <taxon>Sphingomonas</taxon>
    </lineage>
</organism>
<protein>
    <submittedName>
        <fullName evidence="2">Uncharacterized protein</fullName>
    </submittedName>
</protein>
<reference evidence="3" key="1">
    <citation type="submission" date="2016-10" db="EMBL/GenBank/DDBJ databases">
        <authorList>
            <person name="Varghese N."/>
            <person name="Submissions S."/>
        </authorList>
    </citation>
    <scope>NUCLEOTIDE SEQUENCE [LARGE SCALE GENOMIC DNA]</scope>
    <source>
        <strain evidence="3">JS21-1</strain>
    </source>
</reference>
<dbReference type="EMBL" id="FNZZ01000005">
    <property type="protein sequence ID" value="SEL80523.1"/>
    <property type="molecule type" value="Genomic_DNA"/>
</dbReference>
<feature type="region of interest" description="Disordered" evidence="1">
    <location>
        <begin position="1"/>
        <end position="44"/>
    </location>
</feature>
<accession>A0A1H7T6X2</accession>
<evidence type="ECO:0000313" key="2">
    <source>
        <dbReference type="EMBL" id="SEL80523.1"/>
    </source>
</evidence>
<sequence length="232" mass="25188">MTDRSDEGVPGDAAAAKDGTGAGAKRCCRESAGSGAARNQLETSPAVDVSDGDVVAAREQALGVVGLPWLAALKDLMGPTASGPGTTHFAWGLREDRLSWGDLKVFAERLQQDVVFLEFEDPLADCPPRILVAIRGKKVVTLFEECELWVLNHWTKVEIITPSRRFKLDDHGRLKGKPNNLDEMRARRVSLTHQRWKALAAELAATGLTGWRVIPRELFSPAAATAEVLKAP</sequence>
<gene>
    <name evidence="2" type="ORF">SAMN05216382_2686</name>
</gene>
<evidence type="ECO:0000256" key="1">
    <source>
        <dbReference type="SAM" id="MobiDB-lite"/>
    </source>
</evidence>
<evidence type="ECO:0000313" key="3">
    <source>
        <dbReference type="Proteomes" id="UP000199214"/>
    </source>
</evidence>
<feature type="compositionally biased region" description="Low complexity" evidence="1">
    <location>
        <begin position="11"/>
        <end position="25"/>
    </location>
</feature>
<keyword evidence="3" id="KW-1185">Reference proteome</keyword>
<dbReference type="STRING" id="1855283.SAMN05216382_2686"/>
<dbReference type="AlphaFoldDB" id="A0A1H7T6X2"/>
<dbReference type="Proteomes" id="UP000199214">
    <property type="component" value="Unassembled WGS sequence"/>
</dbReference>
<dbReference type="RefSeq" id="WP_093007140.1">
    <property type="nucleotide sequence ID" value="NZ_FNZZ01000005.1"/>
</dbReference>
<proteinExistence type="predicted"/>
<name>A0A1H7T6X2_9SPHN</name>